<dbReference type="AlphaFoldDB" id="A0A816WGL1"/>
<accession>A0A816WGL1</accession>
<reference evidence="1" key="1">
    <citation type="submission" date="2021-01" db="EMBL/GenBank/DDBJ databases">
        <authorList>
            <consortium name="Genoscope - CEA"/>
            <person name="William W."/>
        </authorList>
    </citation>
    <scope>NUCLEOTIDE SEQUENCE</scope>
</reference>
<feature type="non-terminal residue" evidence="1">
    <location>
        <position position="1"/>
    </location>
</feature>
<proteinExistence type="predicted"/>
<sequence>TFKISLSRKSLSTTGEDLILRVSDFPQIMQQVPSD</sequence>
<protein>
    <submittedName>
        <fullName evidence="1">(rape) hypothetical protein</fullName>
    </submittedName>
</protein>
<name>A0A816WGL1_BRANA</name>
<dbReference type="EMBL" id="HG994357">
    <property type="protein sequence ID" value="CAF2132739.1"/>
    <property type="molecule type" value="Genomic_DNA"/>
</dbReference>
<organism evidence="1">
    <name type="scientific">Brassica napus</name>
    <name type="common">Rape</name>
    <dbReference type="NCBI Taxonomy" id="3708"/>
    <lineage>
        <taxon>Eukaryota</taxon>
        <taxon>Viridiplantae</taxon>
        <taxon>Streptophyta</taxon>
        <taxon>Embryophyta</taxon>
        <taxon>Tracheophyta</taxon>
        <taxon>Spermatophyta</taxon>
        <taxon>Magnoliopsida</taxon>
        <taxon>eudicotyledons</taxon>
        <taxon>Gunneridae</taxon>
        <taxon>Pentapetalae</taxon>
        <taxon>rosids</taxon>
        <taxon>malvids</taxon>
        <taxon>Brassicales</taxon>
        <taxon>Brassicaceae</taxon>
        <taxon>Brassiceae</taxon>
        <taxon>Brassica</taxon>
    </lineage>
</organism>
<evidence type="ECO:0000313" key="1">
    <source>
        <dbReference type="EMBL" id="CAF2132739.1"/>
    </source>
</evidence>
<dbReference type="Proteomes" id="UP001295469">
    <property type="component" value="Chromosome A03"/>
</dbReference>
<gene>
    <name evidence="1" type="ORF">DARMORV10_A03P61650.1</name>
</gene>